<sequence>MGRHLRYNFGIFGIPMVGSDICGFYPAPTEELCNRWSEVGDFYPFSRDHANYYSPMQELSLLEMLWFLLGSSLLISPVLEKGKTTVKALFPPGTWFNLFDFKQTIVSKDGNYVTLDAFLHVVNVHLYQNTILPMQQGGFVSKDARKTPFSLIVTFPAGTTHGVAKGNLFLDDDELPQIKLQNGHSTYIDFHATVKEGMVKVCLG</sequence>
<dbReference type="InterPro" id="IPR013780">
    <property type="entry name" value="Glyco_hydro_b"/>
</dbReference>
<dbReference type="Pfam" id="PF21365">
    <property type="entry name" value="Glyco_hydro_31_3rd"/>
    <property type="match status" value="1"/>
</dbReference>
<protein>
    <submittedName>
        <fullName evidence="5">Uncharacterized protein</fullName>
    </submittedName>
</protein>
<dbReference type="Proteomes" id="UP001367508">
    <property type="component" value="Unassembled WGS sequence"/>
</dbReference>
<evidence type="ECO:0000259" key="4">
    <source>
        <dbReference type="Pfam" id="PF21365"/>
    </source>
</evidence>
<evidence type="ECO:0000256" key="1">
    <source>
        <dbReference type="ARBA" id="ARBA00007806"/>
    </source>
</evidence>
<dbReference type="EMBL" id="JAYMYQ010000003">
    <property type="protein sequence ID" value="KAK7343394.1"/>
    <property type="molecule type" value="Genomic_DNA"/>
</dbReference>
<dbReference type="GO" id="GO:0005975">
    <property type="term" value="P:carbohydrate metabolic process"/>
    <property type="evidence" value="ECO:0007669"/>
    <property type="project" value="InterPro"/>
</dbReference>
<dbReference type="PANTHER" id="PTHR22762">
    <property type="entry name" value="ALPHA-GLUCOSIDASE"/>
    <property type="match status" value="1"/>
</dbReference>
<dbReference type="Gene3D" id="3.20.20.80">
    <property type="entry name" value="Glycosidases"/>
    <property type="match status" value="1"/>
</dbReference>
<organism evidence="5 6">
    <name type="scientific">Canavalia gladiata</name>
    <name type="common">Sword bean</name>
    <name type="synonym">Dolichos gladiatus</name>
    <dbReference type="NCBI Taxonomy" id="3824"/>
    <lineage>
        <taxon>Eukaryota</taxon>
        <taxon>Viridiplantae</taxon>
        <taxon>Streptophyta</taxon>
        <taxon>Embryophyta</taxon>
        <taxon>Tracheophyta</taxon>
        <taxon>Spermatophyta</taxon>
        <taxon>Magnoliopsida</taxon>
        <taxon>eudicotyledons</taxon>
        <taxon>Gunneridae</taxon>
        <taxon>Pentapetalae</taxon>
        <taxon>rosids</taxon>
        <taxon>fabids</taxon>
        <taxon>Fabales</taxon>
        <taxon>Fabaceae</taxon>
        <taxon>Papilionoideae</taxon>
        <taxon>50 kb inversion clade</taxon>
        <taxon>NPAAA clade</taxon>
        <taxon>indigoferoid/millettioid clade</taxon>
        <taxon>Phaseoleae</taxon>
        <taxon>Canavalia</taxon>
    </lineage>
</organism>
<reference evidence="5 6" key="1">
    <citation type="submission" date="2024-01" db="EMBL/GenBank/DDBJ databases">
        <title>The genomes of 5 underutilized Papilionoideae crops provide insights into root nodulation and disease resistanc.</title>
        <authorList>
            <person name="Jiang F."/>
        </authorList>
    </citation>
    <scope>NUCLEOTIDE SEQUENCE [LARGE SCALE GENOMIC DNA]</scope>
    <source>
        <strain evidence="5">LVBAO_FW01</strain>
        <tissue evidence="5">Leaves</tissue>
    </source>
</reference>
<evidence type="ECO:0000313" key="5">
    <source>
        <dbReference type="EMBL" id="KAK7343394.1"/>
    </source>
</evidence>
<dbReference type="InterPro" id="IPR048395">
    <property type="entry name" value="Glyco_hydro_31_C"/>
</dbReference>
<keyword evidence="2" id="KW-0378">Hydrolase</keyword>
<dbReference type="InterPro" id="IPR000322">
    <property type="entry name" value="Glyco_hydro_31_TIM"/>
</dbReference>
<dbReference type="GO" id="GO:0004553">
    <property type="term" value="F:hydrolase activity, hydrolyzing O-glycosyl compounds"/>
    <property type="evidence" value="ECO:0007669"/>
    <property type="project" value="InterPro"/>
</dbReference>
<dbReference type="Pfam" id="PF01055">
    <property type="entry name" value="Glyco_hydro_31_2nd"/>
    <property type="match status" value="1"/>
</dbReference>
<name>A0AAN9LWG6_CANGL</name>
<dbReference type="AlphaFoldDB" id="A0AAN9LWG6"/>
<comment type="caution">
    <text evidence="5">The sequence shown here is derived from an EMBL/GenBank/DDBJ whole genome shotgun (WGS) entry which is preliminary data.</text>
</comment>
<feature type="domain" description="Glycoside hydrolase family 31 TIM barrel" evidence="3">
    <location>
        <begin position="8"/>
        <end position="59"/>
    </location>
</feature>
<dbReference type="SUPFAM" id="SSF51445">
    <property type="entry name" value="(Trans)glycosidases"/>
    <property type="match status" value="1"/>
</dbReference>
<dbReference type="Gene3D" id="2.60.40.1180">
    <property type="entry name" value="Golgi alpha-mannosidase II"/>
    <property type="match status" value="2"/>
</dbReference>
<evidence type="ECO:0000259" key="3">
    <source>
        <dbReference type="Pfam" id="PF01055"/>
    </source>
</evidence>
<dbReference type="PANTHER" id="PTHR22762:SF127">
    <property type="entry name" value="ALPHA-XYLOSIDASE 1-RELATED"/>
    <property type="match status" value="1"/>
</dbReference>
<proteinExistence type="inferred from homology"/>
<keyword evidence="2" id="KW-0326">Glycosidase</keyword>
<gene>
    <name evidence="5" type="ORF">VNO77_12097</name>
</gene>
<evidence type="ECO:0000256" key="2">
    <source>
        <dbReference type="RuleBase" id="RU361185"/>
    </source>
</evidence>
<accession>A0AAN9LWG6</accession>
<feature type="domain" description="Glycosyl hydrolase family 31 C-terminal" evidence="4">
    <location>
        <begin position="67"/>
        <end position="132"/>
    </location>
</feature>
<keyword evidence="6" id="KW-1185">Reference proteome</keyword>
<comment type="similarity">
    <text evidence="1 2">Belongs to the glycosyl hydrolase 31 family.</text>
</comment>
<dbReference type="SUPFAM" id="SSF51011">
    <property type="entry name" value="Glycosyl hydrolase domain"/>
    <property type="match status" value="1"/>
</dbReference>
<evidence type="ECO:0000313" key="6">
    <source>
        <dbReference type="Proteomes" id="UP001367508"/>
    </source>
</evidence>
<dbReference type="InterPro" id="IPR017853">
    <property type="entry name" value="GH"/>
</dbReference>